<keyword evidence="2" id="KW-1185">Reference proteome</keyword>
<protein>
    <submittedName>
        <fullName evidence="1">Uncharacterized protein</fullName>
    </submittedName>
</protein>
<gene>
    <name evidence="1" type="ORF">PDJAM_G00127530</name>
</gene>
<evidence type="ECO:0000313" key="1">
    <source>
        <dbReference type="EMBL" id="MCJ8745199.1"/>
    </source>
</evidence>
<accession>A0ACC5ZBJ7</accession>
<evidence type="ECO:0000313" key="2">
    <source>
        <dbReference type="Proteomes" id="UP000830395"/>
    </source>
</evidence>
<comment type="caution">
    <text evidence="1">The sequence shown here is derived from an EMBL/GenBank/DDBJ whole genome shotgun (WGS) entry which is preliminary data.</text>
</comment>
<dbReference type="EMBL" id="CM040995">
    <property type="protein sequence ID" value="MCJ8745199.1"/>
    <property type="molecule type" value="Genomic_DNA"/>
</dbReference>
<name>A0ACC5ZBJ7_9TELE</name>
<sequence>MCVYSAGETLIHWYLVALILLLVILVIIITCMLRKKCKDQIRTRDRSNDTTVHTPTLTDEDSITYSTVAVSKPKVSPNNVDDEAIYSNMVYQ</sequence>
<organism evidence="1 2">
    <name type="scientific">Pangasius djambal</name>
    <dbReference type="NCBI Taxonomy" id="1691987"/>
    <lineage>
        <taxon>Eukaryota</taxon>
        <taxon>Metazoa</taxon>
        <taxon>Chordata</taxon>
        <taxon>Craniata</taxon>
        <taxon>Vertebrata</taxon>
        <taxon>Euteleostomi</taxon>
        <taxon>Actinopterygii</taxon>
        <taxon>Neopterygii</taxon>
        <taxon>Teleostei</taxon>
        <taxon>Ostariophysi</taxon>
        <taxon>Siluriformes</taxon>
        <taxon>Pangasiidae</taxon>
        <taxon>Pangasius</taxon>
    </lineage>
</organism>
<reference evidence="1" key="1">
    <citation type="submission" date="2020-02" db="EMBL/GenBank/DDBJ databases">
        <title>Genome sequencing of the panga catfish, Pangasius djambal.</title>
        <authorList>
            <person name="Wen M."/>
            <person name="Zahm M."/>
            <person name="Roques C."/>
            <person name="Cabau C."/>
            <person name="Klopp C."/>
            <person name="Donnadieu C."/>
            <person name="Jouanno E."/>
            <person name="Avarre J.-C."/>
            <person name="Campet M."/>
            <person name="Ha T."/>
            <person name="Dugue R."/>
            <person name="Lampietro C."/>
            <person name="Louis A."/>
            <person name="Herpin A."/>
            <person name="Echchiki A."/>
            <person name="Berthelot C."/>
            <person name="Parey E."/>
            <person name="Roest-Crollius H."/>
            <person name="Braasch I."/>
            <person name="Postlethwait J.H."/>
            <person name="Bobe J."/>
            <person name="Montfort J."/>
            <person name="Bouchez O."/>
            <person name="Begum T."/>
            <person name="Schartl M."/>
            <person name="Gustiano R."/>
            <person name="Guiguen Y."/>
        </authorList>
    </citation>
    <scope>NUCLEOTIDE SEQUENCE</scope>
    <source>
        <strain evidence="1">Pdj_M5554</strain>
    </source>
</reference>
<proteinExistence type="predicted"/>
<dbReference type="Proteomes" id="UP000830395">
    <property type="component" value="Chromosome 21"/>
</dbReference>